<reference evidence="1" key="1">
    <citation type="submission" date="2022-01" db="EMBL/GenBank/DDBJ databases">
        <title>Genome Sequence Resource for Two Populations of Ditylenchus destructor, the Migratory Endoparasitic Phytonematode.</title>
        <authorList>
            <person name="Zhang H."/>
            <person name="Lin R."/>
            <person name="Xie B."/>
        </authorList>
    </citation>
    <scope>NUCLEOTIDE SEQUENCE</scope>
    <source>
        <strain evidence="1">BazhouSP</strain>
    </source>
</reference>
<gene>
    <name evidence="1" type="ORF">DdX_17572</name>
</gene>
<protein>
    <submittedName>
        <fullName evidence="1">Uncharacterized protein</fullName>
    </submittedName>
</protein>
<dbReference type="EMBL" id="JAKKPZ010000194">
    <property type="protein sequence ID" value="KAI1699053.1"/>
    <property type="molecule type" value="Genomic_DNA"/>
</dbReference>
<evidence type="ECO:0000313" key="2">
    <source>
        <dbReference type="Proteomes" id="UP001201812"/>
    </source>
</evidence>
<sequence>MNTALSTSKTRCFVIPKSLEVIFVFNTNSSLFSPSSYPHHLFETALSKISHPPQECWAETFKYLKLGASVRRTEKTAGEGRAQRRDVYDRLLTSTCGAS</sequence>
<keyword evidence="2" id="KW-1185">Reference proteome</keyword>
<accession>A0AAD4MLH5</accession>
<dbReference type="Proteomes" id="UP001201812">
    <property type="component" value="Unassembled WGS sequence"/>
</dbReference>
<comment type="caution">
    <text evidence="1">The sequence shown here is derived from an EMBL/GenBank/DDBJ whole genome shotgun (WGS) entry which is preliminary data.</text>
</comment>
<dbReference type="AlphaFoldDB" id="A0AAD4MLH5"/>
<name>A0AAD4MLH5_9BILA</name>
<proteinExistence type="predicted"/>
<evidence type="ECO:0000313" key="1">
    <source>
        <dbReference type="EMBL" id="KAI1699053.1"/>
    </source>
</evidence>
<organism evidence="1 2">
    <name type="scientific">Ditylenchus destructor</name>
    <dbReference type="NCBI Taxonomy" id="166010"/>
    <lineage>
        <taxon>Eukaryota</taxon>
        <taxon>Metazoa</taxon>
        <taxon>Ecdysozoa</taxon>
        <taxon>Nematoda</taxon>
        <taxon>Chromadorea</taxon>
        <taxon>Rhabditida</taxon>
        <taxon>Tylenchina</taxon>
        <taxon>Tylenchomorpha</taxon>
        <taxon>Sphaerularioidea</taxon>
        <taxon>Anguinidae</taxon>
        <taxon>Anguininae</taxon>
        <taxon>Ditylenchus</taxon>
    </lineage>
</organism>